<keyword evidence="7" id="KW-1185">Reference proteome</keyword>
<evidence type="ECO:0000313" key="7">
    <source>
        <dbReference type="Proteomes" id="UP001596161"/>
    </source>
</evidence>
<proteinExistence type="inferred from homology"/>
<comment type="function">
    <text evidence="4">Has an important function as a repair enzyme for proteins that have been inactivated by oxidation. Catalyzes the reversible oxidation-reduction of methionine sulfoxide in proteins to methionine.</text>
</comment>
<evidence type="ECO:0000256" key="1">
    <source>
        <dbReference type="ARBA" id="ARBA00023002"/>
    </source>
</evidence>
<dbReference type="NCBIfam" id="TIGR00401">
    <property type="entry name" value="msrA"/>
    <property type="match status" value="1"/>
</dbReference>
<gene>
    <name evidence="4 6" type="primary">msrA</name>
    <name evidence="6" type="ORF">ACFPIB_17210</name>
</gene>
<evidence type="ECO:0000256" key="3">
    <source>
        <dbReference type="ARBA" id="ARBA00048782"/>
    </source>
</evidence>
<evidence type="ECO:0000256" key="2">
    <source>
        <dbReference type="ARBA" id="ARBA00047806"/>
    </source>
</evidence>
<comment type="similarity">
    <text evidence="4">Belongs to the MsrA Met sulfoxide reductase family.</text>
</comment>
<dbReference type="PANTHER" id="PTHR43774:SF1">
    <property type="entry name" value="PEPTIDE METHIONINE SULFOXIDE REDUCTASE MSRA 2"/>
    <property type="match status" value="1"/>
</dbReference>
<dbReference type="Proteomes" id="UP001596161">
    <property type="component" value="Unassembled WGS sequence"/>
</dbReference>
<sequence>MTFADNINTVSNTTEKATFGMGCFWCSEAVFQDLKGVLKVQSGYEGGQTENPTYKEVCSGTTGHAEVIEVTYNPQEIAYETLLEVFWKLHDPTTLNRQGADVGTQYRSVIFYHNPKQKEIAENYKKELNAKKVFPNPIVTEISPASKFYVAENYHQDYFKLNGSEPYCQFVIKPKMDKLEQVFKDKLKTK</sequence>
<reference evidence="7" key="1">
    <citation type="journal article" date="2019" name="Int. J. Syst. Evol. Microbiol.">
        <title>The Global Catalogue of Microorganisms (GCM) 10K type strain sequencing project: providing services to taxonomists for standard genome sequencing and annotation.</title>
        <authorList>
            <consortium name="The Broad Institute Genomics Platform"/>
            <consortium name="The Broad Institute Genome Sequencing Center for Infectious Disease"/>
            <person name="Wu L."/>
            <person name="Ma J."/>
        </authorList>
    </citation>
    <scope>NUCLEOTIDE SEQUENCE [LARGE SCALE GENOMIC DNA]</scope>
    <source>
        <strain evidence="7">KACC 12602</strain>
    </source>
</reference>
<dbReference type="EC" id="1.8.4.11" evidence="4"/>
<name>A0ABW0EGK1_9BACT</name>
<dbReference type="SUPFAM" id="SSF55068">
    <property type="entry name" value="Peptide methionine sulfoxide reductase"/>
    <property type="match status" value="1"/>
</dbReference>
<comment type="catalytic activity">
    <reaction evidence="2 4">
        <text>L-methionyl-[protein] + [thioredoxin]-disulfide + H2O = L-methionyl-(S)-S-oxide-[protein] + [thioredoxin]-dithiol</text>
        <dbReference type="Rhea" id="RHEA:14217"/>
        <dbReference type="Rhea" id="RHEA-COMP:10698"/>
        <dbReference type="Rhea" id="RHEA-COMP:10700"/>
        <dbReference type="Rhea" id="RHEA-COMP:12313"/>
        <dbReference type="Rhea" id="RHEA-COMP:12315"/>
        <dbReference type="ChEBI" id="CHEBI:15377"/>
        <dbReference type="ChEBI" id="CHEBI:16044"/>
        <dbReference type="ChEBI" id="CHEBI:29950"/>
        <dbReference type="ChEBI" id="CHEBI:44120"/>
        <dbReference type="ChEBI" id="CHEBI:50058"/>
        <dbReference type="EC" id="1.8.4.11"/>
    </reaction>
</comment>
<evidence type="ECO:0000313" key="6">
    <source>
        <dbReference type="EMBL" id="MFC5272358.1"/>
    </source>
</evidence>
<dbReference type="InterPro" id="IPR036509">
    <property type="entry name" value="Met_Sox_Rdtase_MsrA_sf"/>
</dbReference>
<evidence type="ECO:0000256" key="4">
    <source>
        <dbReference type="HAMAP-Rule" id="MF_01401"/>
    </source>
</evidence>
<comment type="catalytic activity">
    <reaction evidence="3 4">
        <text>[thioredoxin]-disulfide + L-methionine + H2O = L-methionine (S)-S-oxide + [thioredoxin]-dithiol</text>
        <dbReference type="Rhea" id="RHEA:19993"/>
        <dbReference type="Rhea" id="RHEA-COMP:10698"/>
        <dbReference type="Rhea" id="RHEA-COMP:10700"/>
        <dbReference type="ChEBI" id="CHEBI:15377"/>
        <dbReference type="ChEBI" id="CHEBI:29950"/>
        <dbReference type="ChEBI" id="CHEBI:50058"/>
        <dbReference type="ChEBI" id="CHEBI:57844"/>
        <dbReference type="ChEBI" id="CHEBI:58772"/>
        <dbReference type="EC" id="1.8.4.11"/>
    </reaction>
</comment>
<evidence type="ECO:0000259" key="5">
    <source>
        <dbReference type="Pfam" id="PF01625"/>
    </source>
</evidence>
<protein>
    <recommendedName>
        <fullName evidence="4">Peptide methionine sulfoxide reductase MsrA</fullName>
        <shortName evidence="4">Protein-methionine-S-oxide reductase</shortName>
        <ecNumber evidence="4">1.8.4.11</ecNumber>
    </recommendedName>
    <alternativeName>
        <fullName evidence="4">Peptide-methionine (S)-S-oxide reductase</fullName>
        <shortName evidence="4">Peptide Met(O) reductase</shortName>
    </alternativeName>
</protein>
<dbReference type="Pfam" id="PF01625">
    <property type="entry name" value="PMSR"/>
    <property type="match status" value="1"/>
</dbReference>
<dbReference type="InterPro" id="IPR002569">
    <property type="entry name" value="Met_Sox_Rdtase_MsrA_dom"/>
</dbReference>
<dbReference type="Gene3D" id="3.30.1060.10">
    <property type="entry name" value="Peptide methionine sulphoxide reductase MsrA"/>
    <property type="match status" value="1"/>
</dbReference>
<keyword evidence="1 4" id="KW-0560">Oxidoreductase</keyword>
<dbReference type="HAMAP" id="MF_01401">
    <property type="entry name" value="MsrA"/>
    <property type="match status" value="1"/>
</dbReference>
<dbReference type="GO" id="GO:0008113">
    <property type="term" value="F:peptide-methionine (S)-S-oxide reductase activity"/>
    <property type="evidence" value="ECO:0007669"/>
    <property type="project" value="UniProtKB-EC"/>
</dbReference>
<dbReference type="EMBL" id="JBHSKT010000016">
    <property type="protein sequence ID" value="MFC5272358.1"/>
    <property type="molecule type" value="Genomic_DNA"/>
</dbReference>
<feature type="active site" evidence="4">
    <location>
        <position position="23"/>
    </location>
</feature>
<organism evidence="6 7">
    <name type="scientific">Adhaeribacter terreus</name>
    <dbReference type="NCBI Taxonomy" id="529703"/>
    <lineage>
        <taxon>Bacteria</taxon>
        <taxon>Pseudomonadati</taxon>
        <taxon>Bacteroidota</taxon>
        <taxon>Cytophagia</taxon>
        <taxon>Cytophagales</taxon>
        <taxon>Hymenobacteraceae</taxon>
        <taxon>Adhaeribacter</taxon>
    </lineage>
</organism>
<feature type="domain" description="Peptide methionine sulphoxide reductase MsrA" evidence="5">
    <location>
        <begin position="16"/>
        <end position="169"/>
    </location>
</feature>
<dbReference type="RefSeq" id="WP_378018717.1">
    <property type="nucleotide sequence ID" value="NZ_JBHSKT010000016.1"/>
</dbReference>
<comment type="caution">
    <text evidence="6">The sequence shown here is derived from an EMBL/GenBank/DDBJ whole genome shotgun (WGS) entry which is preliminary data.</text>
</comment>
<accession>A0ABW0EGK1</accession>
<dbReference type="PANTHER" id="PTHR43774">
    <property type="entry name" value="PEPTIDE METHIONINE SULFOXIDE REDUCTASE"/>
    <property type="match status" value="1"/>
</dbReference>